<dbReference type="KEGG" id="mtw:CQW49_05195"/>
<protein>
    <submittedName>
        <fullName evidence="1">Uncharacterized protein</fullName>
    </submittedName>
</protein>
<reference evidence="2" key="1">
    <citation type="submission" date="2017-10" db="EMBL/GenBank/DDBJ databases">
        <title>Completed PacBio SMRT sequence of Methylosinus trichosporium OB3b reveals presence of a third large plasmid.</title>
        <authorList>
            <person name="Charles T.C."/>
            <person name="Lynch M.D.J."/>
            <person name="Heil J.R."/>
            <person name="Cheng J."/>
        </authorList>
    </citation>
    <scope>NUCLEOTIDE SEQUENCE [LARGE SCALE GENOMIC DNA]</scope>
    <source>
        <strain evidence="2">OB3b</strain>
    </source>
</reference>
<organism evidence="1 2">
    <name type="scientific">Methylosinus trichosporium (strain ATCC 35070 / NCIMB 11131 / UNIQEM 75 / OB3b)</name>
    <dbReference type="NCBI Taxonomy" id="595536"/>
    <lineage>
        <taxon>Bacteria</taxon>
        <taxon>Pseudomonadati</taxon>
        <taxon>Pseudomonadota</taxon>
        <taxon>Alphaproteobacteria</taxon>
        <taxon>Hyphomicrobiales</taxon>
        <taxon>Methylocystaceae</taxon>
        <taxon>Methylosinus</taxon>
    </lineage>
</organism>
<proteinExistence type="predicted"/>
<accession>A0A2D2CX96</accession>
<dbReference type="STRING" id="595536.GCA_000178815_04121"/>
<dbReference type="Proteomes" id="UP000230709">
    <property type="component" value="Chromosome"/>
</dbReference>
<keyword evidence="2" id="KW-1185">Reference proteome</keyword>
<evidence type="ECO:0000313" key="2">
    <source>
        <dbReference type="Proteomes" id="UP000230709"/>
    </source>
</evidence>
<evidence type="ECO:0000313" key="1">
    <source>
        <dbReference type="EMBL" id="ATQ67355.1"/>
    </source>
</evidence>
<dbReference type="AlphaFoldDB" id="A0A2D2CX96"/>
<gene>
    <name evidence="1" type="ORF">CQW49_05195</name>
</gene>
<sequence length="361" mass="38882">MLEKFFPKKSTVEALEGELAQIVQRQVGLRTRSAAAVDEAKAARNTLRELLIGSDNGEDHALADNRVLRAERNEAAICDALAALDAREREMRRRLDEARAAECREKRADEMDAAGRAIEFAALRLEKSVTALAGEFSEIIEAIPPDSLTPRRYIPLIGFRDITPTTAAAAALIETLYAAIPEAFEAVLDEISGAVTIRATLMMRTKAGALCSELPINDEGGNALVASGAFHANIVAPLRKLAADLRDPPAPPKATIEPAPFPEVDVVFTSNVAWRDDFAQERVATAWLAKVPKPVAEKAFELGVALRAGTPEASEALTRAAMRPSGDPRYLATLPTPKTVDLGVNLKSLYDAERARLNGGV</sequence>
<dbReference type="EMBL" id="CP023737">
    <property type="protein sequence ID" value="ATQ67355.1"/>
    <property type="molecule type" value="Genomic_DNA"/>
</dbReference>
<name>A0A2D2CX96_METT3</name>